<feature type="compositionally biased region" description="Polar residues" evidence="1">
    <location>
        <begin position="787"/>
        <end position="796"/>
    </location>
</feature>
<accession>A0ABP0C3R2</accession>
<feature type="region of interest" description="Disordered" evidence="1">
    <location>
        <begin position="1"/>
        <end position="71"/>
    </location>
</feature>
<feature type="compositionally biased region" description="Low complexity" evidence="1">
    <location>
        <begin position="624"/>
        <end position="650"/>
    </location>
</feature>
<reference evidence="2 3" key="1">
    <citation type="submission" date="2024-01" db="EMBL/GenBank/DDBJ databases">
        <authorList>
            <person name="Allen C."/>
            <person name="Tagirdzhanova G."/>
        </authorList>
    </citation>
    <scope>NUCLEOTIDE SEQUENCE [LARGE SCALE GENOMIC DNA]</scope>
</reference>
<organism evidence="2 3">
    <name type="scientific">Sporothrix curviconia</name>
    <dbReference type="NCBI Taxonomy" id="1260050"/>
    <lineage>
        <taxon>Eukaryota</taxon>
        <taxon>Fungi</taxon>
        <taxon>Dikarya</taxon>
        <taxon>Ascomycota</taxon>
        <taxon>Pezizomycotina</taxon>
        <taxon>Sordariomycetes</taxon>
        <taxon>Sordariomycetidae</taxon>
        <taxon>Ophiostomatales</taxon>
        <taxon>Ophiostomataceae</taxon>
        <taxon>Sporothrix</taxon>
    </lineage>
</organism>
<evidence type="ECO:0000313" key="2">
    <source>
        <dbReference type="EMBL" id="CAK7226292.1"/>
    </source>
</evidence>
<feature type="compositionally biased region" description="Low complexity" evidence="1">
    <location>
        <begin position="745"/>
        <end position="756"/>
    </location>
</feature>
<evidence type="ECO:0000256" key="1">
    <source>
        <dbReference type="SAM" id="MobiDB-lite"/>
    </source>
</evidence>
<dbReference type="Proteomes" id="UP001642405">
    <property type="component" value="Unassembled WGS sequence"/>
</dbReference>
<feature type="compositionally biased region" description="Polar residues" evidence="1">
    <location>
        <begin position="582"/>
        <end position="596"/>
    </location>
</feature>
<keyword evidence="3" id="KW-1185">Reference proteome</keyword>
<proteinExistence type="predicted"/>
<protein>
    <submittedName>
        <fullName evidence="2">Uncharacterized protein</fullName>
    </submittedName>
</protein>
<sequence>MTSTTTEAVPSMRHNGQHGQLAVRLAPMPSQPSRSRSPSVSPAPSPVPDQKSAEFVPRRRPKKPAIPRHPIPTMQEAFAESLAEVSSGTLSMKPKIRVDTPQIRRDRLLDQDKTEGPPAAMWRMRPAQNCHELRKLLAQIAFGVYLLLKGMANSDAQVVAILQGHIDEVDDFLKTAMEDLNLATQDLNTRLDYLKLPLGNLPAFEEMLEDREFRLRIVEGNVRIEHILSRTTTALLQTIQDVSEGLRSTKEFTAYLANEEHGSWRHERPAEVAEIFEAMRGNAEGWLNAFADLEEKSNTLDLLISKLADMVTEMDRCAGEVSRRTRFSIKPYTLPELASRVSQESQESVDSSFLASYEATPPLSPGINVPQVPQVPQMPPRLSLRFSALGDILAPSFLDLGPGNNGPAAATAATAATAAAPGALLPTLQYTPPAETSNERLGSGKFVPSNPFEDPVETLSTNPHTHENIASDPFGHEADAVTIRSNTTAIKDADSSSPLLADNGLMPVPLRTTIDTDRSNEAASPVEYESEAEAEAGAVESPADSLSPQKEAADEEPLYILQPKIYTPQPSPLPSPRVPEASQHTPRLDSASQPRTQPEAASPRLYIPPVEERLSYRSAASPLSSGSYGGNNNMSAVPRPSPSAASPADSESSDRAAEMEFNKGIPKKKTSIRERVSLRTTPPDAILVPPPNAPQLQRAVFASPRTYQNYRTFTGPDSAYSSDIDRAASVQFTDVPPIRAGHAAHGSNGSNVSHGSHGSHDYSPPVFPNILPSPHSDQQYFRPVQASPHSPLQQRPHTAGQVPSRPYHLRNAPSSMGMSMLSSVTTMTQDSKGQPTLKKKRSAFGWLKKAFTLDEDERVTFDQRRQVQERNLYYDTKSPKFLDGKRVK</sequence>
<name>A0ABP0C3R2_9PEZI</name>
<feature type="region of interest" description="Disordered" evidence="1">
    <location>
        <begin position="501"/>
        <end position="692"/>
    </location>
</feature>
<feature type="compositionally biased region" description="Low complexity" evidence="1">
    <location>
        <begin position="26"/>
        <end position="40"/>
    </location>
</feature>
<evidence type="ECO:0000313" key="3">
    <source>
        <dbReference type="Proteomes" id="UP001642405"/>
    </source>
</evidence>
<dbReference type="EMBL" id="CAWUHB010000035">
    <property type="protein sequence ID" value="CAK7226292.1"/>
    <property type="molecule type" value="Genomic_DNA"/>
</dbReference>
<feature type="region of interest" description="Disordered" evidence="1">
    <location>
        <begin position="738"/>
        <end position="817"/>
    </location>
</feature>
<feature type="compositionally biased region" description="Basic and acidic residues" evidence="1">
    <location>
        <begin position="652"/>
        <end position="661"/>
    </location>
</feature>
<comment type="caution">
    <text evidence="2">The sequence shown here is derived from an EMBL/GenBank/DDBJ whole genome shotgun (WGS) entry which is preliminary data.</text>
</comment>
<gene>
    <name evidence="2" type="ORF">SCUCBS95973_006151</name>
</gene>